<dbReference type="InterPro" id="IPR011251">
    <property type="entry name" value="Luciferase-like_dom"/>
</dbReference>
<dbReference type="InterPro" id="IPR050564">
    <property type="entry name" value="F420-G6PD/mer"/>
</dbReference>
<accession>A0A5B0X3B3</accession>
<proteinExistence type="predicted"/>
<gene>
    <name evidence="2" type="ORF">F0M18_04905</name>
</gene>
<protein>
    <submittedName>
        <fullName evidence="2">LLM class F420-dependent oxidoreductase</fullName>
    </submittedName>
</protein>
<keyword evidence="3" id="KW-1185">Reference proteome</keyword>
<evidence type="ECO:0000313" key="2">
    <source>
        <dbReference type="EMBL" id="KAA1193185.1"/>
    </source>
</evidence>
<dbReference type="AlphaFoldDB" id="A0A5B0X3B3"/>
<dbReference type="RefSeq" id="WP_149610292.1">
    <property type="nucleotide sequence ID" value="NZ_VTUX01000002.1"/>
</dbReference>
<dbReference type="InterPro" id="IPR019921">
    <property type="entry name" value="Lucif-like_OxRdtase_Rv2161c"/>
</dbReference>
<comment type="caution">
    <text evidence="2">The sequence shown here is derived from an EMBL/GenBank/DDBJ whole genome shotgun (WGS) entry which is preliminary data.</text>
</comment>
<dbReference type="Proteomes" id="UP000323708">
    <property type="component" value="Unassembled WGS sequence"/>
</dbReference>
<dbReference type="GO" id="GO:0016705">
    <property type="term" value="F:oxidoreductase activity, acting on paired donors, with incorporation or reduction of molecular oxygen"/>
    <property type="evidence" value="ECO:0007669"/>
    <property type="project" value="InterPro"/>
</dbReference>
<dbReference type="Gene3D" id="3.20.20.30">
    <property type="entry name" value="Luciferase-like domain"/>
    <property type="match status" value="1"/>
</dbReference>
<dbReference type="Pfam" id="PF00296">
    <property type="entry name" value="Bac_luciferase"/>
    <property type="match status" value="1"/>
</dbReference>
<name>A0A5B0X3B3_9GAMM</name>
<dbReference type="InterPro" id="IPR036661">
    <property type="entry name" value="Luciferase-like_sf"/>
</dbReference>
<dbReference type="NCBIfam" id="TIGR03619">
    <property type="entry name" value="F420_Rv2161c"/>
    <property type="match status" value="1"/>
</dbReference>
<dbReference type="EMBL" id="VTUX01000002">
    <property type="protein sequence ID" value="KAA1193185.1"/>
    <property type="molecule type" value="Genomic_DNA"/>
</dbReference>
<organism evidence="2 3">
    <name type="scientific">Pseudohalioglobus sediminis</name>
    <dbReference type="NCBI Taxonomy" id="2606449"/>
    <lineage>
        <taxon>Bacteria</taxon>
        <taxon>Pseudomonadati</taxon>
        <taxon>Pseudomonadota</taxon>
        <taxon>Gammaproteobacteria</taxon>
        <taxon>Cellvibrionales</taxon>
        <taxon>Halieaceae</taxon>
        <taxon>Pseudohalioglobus</taxon>
    </lineage>
</organism>
<sequence>MHLAFSSMNTLRDPHPAELARALEDRGFESLWYGEHSHIPCSRKTPYPPGGEMPLPYRTMMDPYLSLMTAANATTRLKLGTGIALLMERDLFAQAKTIATLDQLSNGRVMIGTGVGWNQEEFENANPHPFNKRYAVMRETVAATRALWREEEASYQGQYIRFDPVWADPKPLQPGGPKVFLGAMGPLGRKHAAAWADGWYPVDVAMGDVEQSVSSFREEVRAAGRDPDDVEINIQIMDTGNLDKLKQYRDMGIERATIGVAMDLWDKPEAVMPMIDKYAKVIPELQD</sequence>
<reference evidence="2 3" key="1">
    <citation type="submission" date="2019-09" db="EMBL/GenBank/DDBJ databases">
        <authorList>
            <person name="Chen X.-Y."/>
        </authorList>
    </citation>
    <scope>NUCLEOTIDE SEQUENCE [LARGE SCALE GENOMIC DNA]</scope>
    <source>
        <strain evidence="2 3">NY5</strain>
    </source>
</reference>
<dbReference type="PANTHER" id="PTHR43244">
    <property type="match status" value="1"/>
</dbReference>
<dbReference type="PANTHER" id="PTHR43244:SF2">
    <property type="entry name" value="CONSERVED HYPOTHETICAL ALANINE AND PROLINE-RICH PROTEIN"/>
    <property type="match status" value="1"/>
</dbReference>
<feature type="domain" description="Luciferase-like" evidence="1">
    <location>
        <begin position="17"/>
        <end position="235"/>
    </location>
</feature>
<evidence type="ECO:0000313" key="3">
    <source>
        <dbReference type="Proteomes" id="UP000323708"/>
    </source>
</evidence>
<evidence type="ECO:0000259" key="1">
    <source>
        <dbReference type="Pfam" id="PF00296"/>
    </source>
</evidence>
<dbReference type="SUPFAM" id="SSF51679">
    <property type="entry name" value="Bacterial luciferase-like"/>
    <property type="match status" value="1"/>
</dbReference>